<keyword evidence="4" id="KW-1185">Reference proteome</keyword>
<evidence type="ECO:0000256" key="1">
    <source>
        <dbReference type="ARBA" id="ARBA00001973"/>
    </source>
</evidence>
<dbReference type="EMBL" id="QGMG01000200">
    <property type="protein sequence ID" value="TVY55901.1"/>
    <property type="molecule type" value="Genomic_DNA"/>
</dbReference>
<feature type="non-terminal residue" evidence="3">
    <location>
        <position position="1"/>
    </location>
</feature>
<organism evidence="3 4">
    <name type="scientific">Lachnellula cervina</name>
    <dbReference type="NCBI Taxonomy" id="1316786"/>
    <lineage>
        <taxon>Eukaryota</taxon>
        <taxon>Fungi</taxon>
        <taxon>Dikarya</taxon>
        <taxon>Ascomycota</taxon>
        <taxon>Pezizomycotina</taxon>
        <taxon>Leotiomycetes</taxon>
        <taxon>Helotiales</taxon>
        <taxon>Lachnaceae</taxon>
        <taxon>Lachnellula</taxon>
    </lineage>
</organism>
<dbReference type="InterPro" id="IPR052282">
    <property type="entry name" value="Starch-active_LPMO"/>
</dbReference>
<proteinExistence type="predicted"/>
<reference evidence="3 4" key="1">
    <citation type="submission" date="2018-05" db="EMBL/GenBank/DDBJ databases">
        <title>Whole genome sequencing for identification of molecular markers to develop diagnostic detection tools for the regulated plant pathogen Lachnellula willkommii.</title>
        <authorList>
            <person name="Giroux E."/>
            <person name="Bilodeau G."/>
        </authorList>
    </citation>
    <scope>NUCLEOTIDE SEQUENCE [LARGE SCALE GENOMIC DNA]</scope>
    <source>
        <strain evidence="3 4">CBS 625.97</strain>
    </source>
</reference>
<dbReference type="PANTHER" id="PTHR36575">
    <property type="entry name" value="BINDING PROTEIN, PUTATIVE (AFU_ORTHOLOGUE AFUA_1G14430)-RELATED"/>
    <property type="match status" value="1"/>
</dbReference>
<dbReference type="OrthoDB" id="120613at2759"/>
<gene>
    <name evidence="3" type="ORF">LCER1_G002150</name>
</gene>
<name>A0A7D8YVJ3_9HELO</name>
<sequence>AIEAYIRIPHHGTANVSIVDTQSNTVVGEQLLFWSDYADEGLAALPANNTAFEVTIPELGGRCAIAGECVLQWWWYGTAVEQTYESCLDFTVAPAASTRIRSRFWRY</sequence>
<dbReference type="Proteomes" id="UP000481288">
    <property type="component" value="Unassembled WGS sequence"/>
</dbReference>
<protein>
    <submittedName>
        <fullName evidence="3">Uncharacterized protein</fullName>
    </submittedName>
</protein>
<accession>A0A7D8YVJ3</accession>
<evidence type="ECO:0000313" key="4">
    <source>
        <dbReference type="Proteomes" id="UP000481288"/>
    </source>
</evidence>
<dbReference type="PANTHER" id="PTHR36575:SF2">
    <property type="entry name" value="CHITIN-BINDING TYPE-4 DOMAIN-CONTAINING PROTEIN-RELATED"/>
    <property type="match status" value="1"/>
</dbReference>
<dbReference type="AlphaFoldDB" id="A0A7D8YVJ3"/>
<comment type="caution">
    <text evidence="3">The sequence shown here is derived from an EMBL/GenBank/DDBJ whole genome shotgun (WGS) entry which is preliminary data.</text>
</comment>
<evidence type="ECO:0000256" key="2">
    <source>
        <dbReference type="ARBA" id="ARBA00023008"/>
    </source>
</evidence>
<comment type="cofactor">
    <cofactor evidence="1">
        <name>Cu(2+)</name>
        <dbReference type="ChEBI" id="CHEBI:29036"/>
    </cofactor>
</comment>
<keyword evidence="2" id="KW-0186">Copper</keyword>
<evidence type="ECO:0000313" key="3">
    <source>
        <dbReference type="EMBL" id="TVY55901.1"/>
    </source>
</evidence>